<organism evidence="1 2">
    <name type="scientific">Dendrothele bispora (strain CBS 962.96)</name>
    <dbReference type="NCBI Taxonomy" id="1314807"/>
    <lineage>
        <taxon>Eukaryota</taxon>
        <taxon>Fungi</taxon>
        <taxon>Dikarya</taxon>
        <taxon>Basidiomycota</taxon>
        <taxon>Agaricomycotina</taxon>
        <taxon>Agaricomycetes</taxon>
        <taxon>Agaricomycetidae</taxon>
        <taxon>Agaricales</taxon>
        <taxon>Agaricales incertae sedis</taxon>
        <taxon>Dendrothele</taxon>
    </lineage>
</organism>
<protein>
    <submittedName>
        <fullName evidence="1">Uncharacterized protein</fullName>
    </submittedName>
</protein>
<evidence type="ECO:0000313" key="2">
    <source>
        <dbReference type="Proteomes" id="UP000297245"/>
    </source>
</evidence>
<dbReference type="AlphaFoldDB" id="A0A4S8LL75"/>
<gene>
    <name evidence="1" type="ORF">K435DRAFT_968983</name>
</gene>
<name>A0A4S8LL75_DENBC</name>
<dbReference type="OrthoDB" id="2833384at2759"/>
<accession>A0A4S8LL75</accession>
<evidence type="ECO:0000313" key="1">
    <source>
        <dbReference type="EMBL" id="THU89673.1"/>
    </source>
</evidence>
<dbReference type="Proteomes" id="UP000297245">
    <property type="component" value="Unassembled WGS sequence"/>
</dbReference>
<reference evidence="1 2" key="1">
    <citation type="journal article" date="2019" name="Nat. Ecol. Evol.">
        <title>Megaphylogeny resolves global patterns of mushroom evolution.</title>
        <authorList>
            <person name="Varga T."/>
            <person name="Krizsan K."/>
            <person name="Foldi C."/>
            <person name="Dima B."/>
            <person name="Sanchez-Garcia M."/>
            <person name="Sanchez-Ramirez S."/>
            <person name="Szollosi G.J."/>
            <person name="Szarkandi J.G."/>
            <person name="Papp V."/>
            <person name="Albert L."/>
            <person name="Andreopoulos W."/>
            <person name="Angelini C."/>
            <person name="Antonin V."/>
            <person name="Barry K.W."/>
            <person name="Bougher N.L."/>
            <person name="Buchanan P."/>
            <person name="Buyck B."/>
            <person name="Bense V."/>
            <person name="Catcheside P."/>
            <person name="Chovatia M."/>
            <person name="Cooper J."/>
            <person name="Damon W."/>
            <person name="Desjardin D."/>
            <person name="Finy P."/>
            <person name="Geml J."/>
            <person name="Haridas S."/>
            <person name="Hughes K."/>
            <person name="Justo A."/>
            <person name="Karasinski D."/>
            <person name="Kautmanova I."/>
            <person name="Kiss B."/>
            <person name="Kocsube S."/>
            <person name="Kotiranta H."/>
            <person name="LaButti K.M."/>
            <person name="Lechner B.E."/>
            <person name="Liimatainen K."/>
            <person name="Lipzen A."/>
            <person name="Lukacs Z."/>
            <person name="Mihaltcheva S."/>
            <person name="Morgado L.N."/>
            <person name="Niskanen T."/>
            <person name="Noordeloos M.E."/>
            <person name="Ohm R.A."/>
            <person name="Ortiz-Santana B."/>
            <person name="Ovrebo C."/>
            <person name="Racz N."/>
            <person name="Riley R."/>
            <person name="Savchenko A."/>
            <person name="Shiryaev A."/>
            <person name="Soop K."/>
            <person name="Spirin V."/>
            <person name="Szebenyi C."/>
            <person name="Tomsovsky M."/>
            <person name="Tulloss R.E."/>
            <person name="Uehling J."/>
            <person name="Grigoriev I.V."/>
            <person name="Vagvolgyi C."/>
            <person name="Papp T."/>
            <person name="Martin F.M."/>
            <person name="Miettinen O."/>
            <person name="Hibbett D.S."/>
            <person name="Nagy L.G."/>
        </authorList>
    </citation>
    <scope>NUCLEOTIDE SEQUENCE [LARGE SCALE GENOMIC DNA]</scope>
    <source>
        <strain evidence="1 2">CBS 962.96</strain>
    </source>
</reference>
<proteinExistence type="predicted"/>
<sequence length="494" mass="54994">MSGDDVAPISGSDVLFARAYAHAIKTKFQLDVGDHYCILTSPVTQRGVAAGDLIYPEMTNYLLYKFADNLQYSDNPTYTGGSAGSYLQQLRSYLDWVSHDRFPDTVPGFDIDWMTTGKDWVKERFPDNGNPPQLVVERMTKARDANSHYFTVQKQAMQHWKQVKALYPTLDFRTWVQAGNYPPLDAAQRARDSKQSKLFTHYSPDASALEGYVRNITKAMETTIHFTGFNQSGLVDDQDLISKATQYANSGVKPPETDISQSLAFVPAYTIANYNSTVQAWITAAGRGATRDQVITIDINKGKNTTWQHYGFREVWGGGEVGFWPFLSAEVYVDDNKREERTLKIEGREDSISLQLAMIGVQKFDVSPGQWDVPNIKTLFPNRLPNAPDVLSPKLARIVSVLVGYDVELKVSFGPEMREEVHSIYDEVKSTGGRMSIFGFHVDAGAGAGAGSTEHVNTKFNNVKWDKARGSMSLTPTAGQVYPTILGAVAQRFD</sequence>
<dbReference type="EMBL" id="ML179360">
    <property type="protein sequence ID" value="THU89673.1"/>
    <property type="molecule type" value="Genomic_DNA"/>
</dbReference>
<keyword evidence="2" id="KW-1185">Reference proteome</keyword>